<keyword evidence="2" id="KW-1185">Reference proteome</keyword>
<proteinExistence type="predicted"/>
<organism evidence="1 2">
    <name type="scientific">Gaoshiqia sediminis</name>
    <dbReference type="NCBI Taxonomy" id="2986998"/>
    <lineage>
        <taxon>Bacteria</taxon>
        <taxon>Pseudomonadati</taxon>
        <taxon>Bacteroidota</taxon>
        <taxon>Bacteroidia</taxon>
        <taxon>Marinilabiliales</taxon>
        <taxon>Prolixibacteraceae</taxon>
        <taxon>Gaoshiqia</taxon>
    </lineage>
</organism>
<dbReference type="RefSeq" id="WP_282590400.1">
    <property type="nucleotide sequence ID" value="NZ_JAPAAF010000003.1"/>
</dbReference>
<sequence>MTTNFNFSFGDLIQRADRVDTLLQRDAEQFSGIGYDGDFRASLKDKTTVFRALPSDDYWQGQQMLKTEDKKRLLSELTAQLVDLRFRAKLALGERSVEYRSLRFAKLKDIKEQDLIIYAEHVTKTCREMLSKLALRNVTEEMLATIDTTAQQLDTAIDEQRKMISMREGKTFEREEKANEIYSLISEVCEVGKKIWEDVNQAHYHDYVIYGSKEKIEDEEEVVEEDTEAAE</sequence>
<evidence type="ECO:0000313" key="1">
    <source>
        <dbReference type="EMBL" id="MCW0481790.1"/>
    </source>
</evidence>
<name>A0AA42C983_9BACT</name>
<accession>A0AA42C983</accession>
<gene>
    <name evidence="1" type="ORF">N2K84_03550</name>
</gene>
<comment type="caution">
    <text evidence="1">The sequence shown here is derived from an EMBL/GenBank/DDBJ whole genome shotgun (WGS) entry which is preliminary data.</text>
</comment>
<dbReference type="EMBL" id="JAPAAF010000003">
    <property type="protein sequence ID" value="MCW0481790.1"/>
    <property type="molecule type" value="Genomic_DNA"/>
</dbReference>
<protein>
    <submittedName>
        <fullName evidence="1">Uncharacterized protein</fullName>
    </submittedName>
</protein>
<dbReference type="Proteomes" id="UP001163821">
    <property type="component" value="Unassembled WGS sequence"/>
</dbReference>
<reference evidence="1" key="1">
    <citation type="submission" date="2022-10" db="EMBL/GenBank/DDBJ databases">
        <title>Gaoshiqiia sediminis gen. nov., sp. nov., isolated from coastal sediment.</title>
        <authorList>
            <person name="Yu W.X."/>
            <person name="Mu D.S."/>
            <person name="Du J.Z."/>
            <person name="Liang Y.Q."/>
        </authorList>
    </citation>
    <scope>NUCLEOTIDE SEQUENCE</scope>
    <source>
        <strain evidence="1">A06</strain>
    </source>
</reference>
<evidence type="ECO:0000313" key="2">
    <source>
        <dbReference type="Proteomes" id="UP001163821"/>
    </source>
</evidence>
<dbReference type="AlphaFoldDB" id="A0AA42C983"/>